<comment type="subunit">
    <text evidence="10">The complex is composed of two ATP-binding proteins (GltL), two transmembrane proteins (GltJ and GltK) and a solute-binding protein (GltI).</text>
</comment>
<evidence type="ECO:0000313" key="15">
    <source>
        <dbReference type="Proteomes" id="UP000244896"/>
    </source>
</evidence>
<keyword evidence="5 12" id="KW-0812">Transmembrane</keyword>
<dbReference type="EMBL" id="CP023004">
    <property type="protein sequence ID" value="AWI08206.1"/>
    <property type="molecule type" value="Genomic_DNA"/>
</dbReference>
<feature type="transmembrane region" description="Helical" evidence="12">
    <location>
        <begin position="189"/>
        <end position="209"/>
    </location>
</feature>
<comment type="function">
    <text evidence="9">Part of the ABC transporter complex GltIJKL involved in glutamate and aspartate uptake. Probably responsible for the translocation of the substrate across the membrane.</text>
</comment>
<dbReference type="SUPFAM" id="SSF161098">
    <property type="entry name" value="MetI-like"/>
    <property type="match status" value="1"/>
</dbReference>
<evidence type="ECO:0000313" key="14">
    <source>
        <dbReference type="EMBL" id="AWI08206.1"/>
    </source>
</evidence>
<comment type="similarity">
    <text evidence="2">Belongs to the binding-protein-dependent transport system permease family. HisMQ subfamily.</text>
</comment>
<dbReference type="PROSITE" id="PS50928">
    <property type="entry name" value="ABC_TM1"/>
    <property type="match status" value="1"/>
</dbReference>
<gene>
    <name evidence="14" type="ORF">CKA38_02040</name>
</gene>
<dbReference type="KEGG" id="elut:CKA38_02040"/>
<evidence type="ECO:0000256" key="4">
    <source>
        <dbReference type="ARBA" id="ARBA00022475"/>
    </source>
</evidence>
<keyword evidence="6" id="KW-0029">Amino-acid transport</keyword>
<dbReference type="AlphaFoldDB" id="A0A2U8E044"/>
<feature type="transmembrane region" description="Helical" evidence="12">
    <location>
        <begin position="20"/>
        <end position="42"/>
    </location>
</feature>
<sequence length="220" mass="24793">MTDIFNEIWPMMPQLARGAVYTLLIAFVGLIGGLVLGFFIALGKISKNPILRAVCGFYTWFIRGTPLLMQLCFIYFVLPKLIFHLRYLDALQAALIAFSLNSAAYLAEMYRSAIQSIDKGQYEAAHALGLTYWQTMGRIIIPQSIRRLVPQVGNEIIMLLKDTSVVAFIGLTDLMKITSQIQSSGGKSLVYLPSALIYLIMTTLFTYIFSKIEERHAKYE</sequence>
<evidence type="ECO:0000256" key="10">
    <source>
        <dbReference type="ARBA" id="ARBA00062718"/>
    </source>
</evidence>
<evidence type="ECO:0000256" key="8">
    <source>
        <dbReference type="ARBA" id="ARBA00023136"/>
    </source>
</evidence>
<dbReference type="Gene3D" id="1.10.3720.10">
    <property type="entry name" value="MetI-like"/>
    <property type="match status" value="1"/>
</dbReference>
<dbReference type="RefSeq" id="WP_108824011.1">
    <property type="nucleotide sequence ID" value="NZ_CP023004.1"/>
</dbReference>
<feature type="transmembrane region" description="Helical" evidence="12">
    <location>
        <begin position="54"/>
        <end position="78"/>
    </location>
</feature>
<dbReference type="Pfam" id="PF00528">
    <property type="entry name" value="BPD_transp_1"/>
    <property type="match status" value="1"/>
</dbReference>
<evidence type="ECO:0000256" key="7">
    <source>
        <dbReference type="ARBA" id="ARBA00022989"/>
    </source>
</evidence>
<organism evidence="14 15">
    <name type="scientific">Ereboglobus luteus</name>
    <dbReference type="NCBI Taxonomy" id="1796921"/>
    <lineage>
        <taxon>Bacteria</taxon>
        <taxon>Pseudomonadati</taxon>
        <taxon>Verrucomicrobiota</taxon>
        <taxon>Opitutia</taxon>
        <taxon>Opitutales</taxon>
        <taxon>Opitutaceae</taxon>
        <taxon>Ereboglobus</taxon>
    </lineage>
</organism>
<dbReference type="GO" id="GO:0043190">
    <property type="term" value="C:ATP-binding cassette (ABC) transporter complex"/>
    <property type="evidence" value="ECO:0007669"/>
    <property type="project" value="InterPro"/>
</dbReference>
<evidence type="ECO:0000256" key="2">
    <source>
        <dbReference type="ARBA" id="ARBA00010072"/>
    </source>
</evidence>
<dbReference type="GO" id="GO:0006865">
    <property type="term" value="P:amino acid transport"/>
    <property type="evidence" value="ECO:0007669"/>
    <property type="project" value="UniProtKB-KW"/>
</dbReference>
<evidence type="ECO:0000256" key="5">
    <source>
        <dbReference type="ARBA" id="ARBA00022692"/>
    </source>
</evidence>
<dbReference type="PANTHER" id="PTHR30614">
    <property type="entry name" value="MEMBRANE COMPONENT OF AMINO ACID ABC TRANSPORTER"/>
    <property type="match status" value="1"/>
</dbReference>
<dbReference type="InterPro" id="IPR043429">
    <property type="entry name" value="ArtM/GltK/GlnP/TcyL/YhdX-like"/>
</dbReference>
<keyword evidence="15" id="KW-1185">Reference proteome</keyword>
<evidence type="ECO:0000256" key="11">
    <source>
        <dbReference type="ARBA" id="ARBA00073645"/>
    </source>
</evidence>
<evidence type="ECO:0000256" key="3">
    <source>
        <dbReference type="ARBA" id="ARBA00022448"/>
    </source>
</evidence>
<comment type="subcellular location">
    <subcellularLocation>
        <location evidence="1">Cell inner membrane</location>
        <topology evidence="1">Multi-pass membrane protein</topology>
    </subcellularLocation>
    <subcellularLocation>
        <location evidence="12">Cell membrane</location>
        <topology evidence="12">Multi-pass membrane protein</topology>
    </subcellularLocation>
</comment>
<keyword evidence="3 12" id="KW-0813">Transport</keyword>
<dbReference type="InterPro" id="IPR035906">
    <property type="entry name" value="MetI-like_sf"/>
</dbReference>
<keyword evidence="7 12" id="KW-1133">Transmembrane helix</keyword>
<dbReference type="Proteomes" id="UP000244896">
    <property type="component" value="Chromosome"/>
</dbReference>
<feature type="domain" description="ABC transmembrane type-1" evidence="13">
    <location>
        <begin position="19"/>
        <end position="209"/>
    </location>
</feature>
<evidence type="ECO:0000256" key="1">
    <source>
        <dbReference type="ARBA" id="ARBA00004429"/>
    </source>
</evidence>
<dbReference type="OrthoDB" id="9811552at2"/>
<protein>
    <recommendedName>
        <fullName evidence="11">Glutamate/aspartate import permease protein GltK</fullName>
    </recommendedName>
</protein>
<evidence type="ECO:0000256" key="6">
    <source>
        <dbReference type="ARBA" id="ARBA00022970"/>
    </source>
</evidence>
<name>A0A2U8E044_9BACT</name>
<dbReference type="GO" id="GO:0022857">
    <property type="term" value="F:transmembrane transporter activity"/>
    <property type="evidence" value="ECO:0007669"/>
    <property type="project" value="InterPro"/>
</dbReference>
<dbReference type="FunFam" id="1.10.3720.10:FF:000006">
    <property type="entry name" value="Glutamate/aspartate ABC transporter, permease protein GltK"/>
    <property type="match status" value="1"/>
</dbReference>
<keyword evidence="4" id="KW-1003">Cell membrane</keyword>
<dbReference type="InterPro" id="IPR000515">
    <property type="entry name" value="MetI-like"/>
</dbReference>
<keyword evidence="8 12" id="KW-0472">Membrane</keyword>
<evidence type="ECO:0000256" key="12">
    <source>
        <dbReference type="RuleBase" id="RU363032"/>
    </source>
</evidence>
<reference evidence="14 15" key="1">
    <citation type="journal article" date="2018" name="Syst. Appl. Microbiol.">
        <title>Ereboglobus luteus gen. nov. sp. nov. from cockroach guts, and new insights into the oxygen relationship of the genera Opitutus and Didymococcus (Verrucomicrobia: Opitutaceae).</title>
        <authorList>
            <person name="Tegtmeier D."/>
            <person name="Belitz A."/>
            <person name="Radek R."/>
            <person name="Heimerl T."/>
            <person name="Brune A."/>
        </authorList>
    </citation>
    <scope>NUCLEOTIDE SEQUENCE [LARGE SCALE GENOMIC DNA]</scope>
    <source>
        <strain evidence="14 15">Ho45</strain>
    </source>
</reference>
<dbReference type="PANTHER" id="PTHR30614:SF0">
    <property type="entry name" value="L-CYSTINE TRANSPORT SYSTEM PERMEASE PROTEIN TCYL"/>
    <property type="match status" value="1"/>
</dbReference>
<accession>A0A2U8E044</accession>
<dbReference type="InterPro" id="IPR010065">
    <property type="entry name" value="AA_ABC_transptr_permease_3TM"/>
</dbReference>
<evidence type="ECO:0000256" key="9">
    <source>
        <dbReference type="ARBA" id="ARBA00060298"/>
    </source>
</evidence>
<proteinExistence type="inferred from homology"/>
<evidence type="ECO:0000259" key="13">
    <source>
        <dbReference type="PROSITE" id="PS50928"/>
    </source>
</evidence>
<dbReference type="NCBIfam" id="TIGR01726">
    <property type="entry name" value="HEQRo_perm_3TM"/>
    <property type="match status" value="1"/>
</dbReference>
<dbReference type="CDD" id="cd06261">
    <property type="entry name" value="TM_PBP2"/>
    <property type="match status" value="1"/>
</dbReference>